<evidence type="ECO:0000313" key="2">
    <source>
        <dbReference type="EMBL" id="KAF2263768.1"/>
    </source>
</evidence>
<dbReference type="Proteomes" id="UP000800093">
    <property type="component" value="Unassembled WGS sequence"/>
</dbReference>
<dbReference type="PANTHER" id="PTHR24148">
    <property type="entry name" value="ANKYRIN REPEAT DOMAIN-CONTAINING PROTEIN 39 HOMOLOG-RELATED"/>
    <property type="match status" value="1"/>
</dbReference>
<keyword evidence="3" id="KW-1185">Reference proteome</keyword>
<dbReference type="EMBL" id="ML986622">
    <property type="protein sequence ID" value="KAF2263768.1"/>
    <property type="molecule type" value="Genomic_DNA"/>
</dbReference>
<evidence type="ECO:0000313" key="3">
    <source>
        <dbReference type="Proteomes" id="UP000800093"/>
    </source>
</evidence>
<reference evidence="3" key="1">
    <citation type="journal article" date="2020" name="Stud. Mycol.">
        <title>101 Dothideomycetes genomes: A test case for predicting lifestyles and emergence of pathogens.</title>
        <authorList>
            <person name="Haridas S."/>
            <person name="Albert R."/>
            <person name="Binder M."/>
            <person name="Bloem J."/>
            <person name="LaButti K."/>
            <person name="Salamov A."/>
            <person name="Andreopoulos B."/>
            <person name="Baker S."/>
            <person name="Barry K."/>
            <person name="Bills G."/>
            <person name="Bluhm B."/>
            <person name="Cannon C."/>
            <person name="Castanera R."/>
            <person name="Culley D."/>
            <person name="Daum C."/>
            <person name="Ezra D."/>
            <person name="Gonzalez J."/>
            <person name="Henrissat B."/>
            <person name="Kuo A."/>
            <person name="Liang C."/>
            <person name="Lipzen A."/>
            <person name="Lutzoni F."/>
            <person name="Magnuson J."/>
            <person name="Mondo S."/>
            <person name="Nolan M."/>
            <person name="Ohm R."/>
            <person name="Pangilinan J."/>
            <person name="Park H.-J."/>
            <person name="Ramirez L."/>
            <person name="Alfaro M."/>
            <person name="Sun H."/>
            <person name="Tritt A."/>
            <person name="Yoshinaga Y."/>
            <person name="Zwiers L.-H."/>
            <person name="Turgeon B."/>
            <person name="Goodwin S."/>
            <person name="Spatafora J."/>
            <person name="Crous P."/>
            <person name="Grigoriev I."/>
        </authorList>
    </citation>
    <scope>NUCLEOTIDE SEQUENCE [LARGE SCALE GENOMIC DNA]</scope>
    <source>
        <strain evidence="3">CBS 304.66</strain>
    </source>
</reference>
<dbReference type="OrthoDB" id="194358at2759"/>
<dbReference type="Pfam" id="PF06985">
    <property type="entry name" value="HET"/>
    <property type="match status" value="1"/>
</dbReference>
<dbReference type="InterPro" id="IPR052895">
    <property type="entry name" value="HetReg/Transcr_Mod"/>
</dbReference>
<sequence length="602" mass="70132">MQSRQLVPLMGYQHRRLHTAKSIRILKLYPAEHSKEPLRGRLIEVSLDQDPQYEALSYAWGSEDRVRELECNSGIYHITFNCWQALRRLRYRDEPRFLWIDSVCIDQDSHRERNHQVGLMGEIYSRADRVLVWLGKGDYKTRKAVKYLKSIATESGSELRRWLTLDMVLDRKIVKVMDRDSSVLSCLNALFEREWFDRVWPIQEIALSQKCVVLCGDESIALDDLMNSLESLRNVTYTSDEIHRVHFHKEMWRCVREYSLIETWKWNVNSCSAMLLKARFQNASEPRDKIFAFHGLFERLGVRFPMPDYSKSVSQIYTEAAYVAITNDNSLEILSGVTGEPGPYGALSWVPDWSNSRPISEIIWYKHEGGGSIPPRYQFWNAERLLTLQGVAIDRIEETSLVFPEFNEFLDSSIAEVEVLCTWRSKFEKYSIGRDMAGFFDRFCGPSWVRAYHNVDLPPSEKWLKAIRRYKADSKTTLNRWLKLWGDVYCPEKSEHGHAVLYLFNMLTIKPPSGTGPLRMHQLLRKLLDRKTMFRTRRGGIGVGSMFLRAGDSIGLFAGCNLPMIIRKDKVYWRFVAPAYLDGVMFGSEWPDERSLGNFTFV</sequence>
<feature type="domain" description="Heterokaryon incompatibility" evidence="1">
    <location>
        <begin position="53"/>
        <end position="204"/>
    </location>
</feature>
<gene>
    <name evidence="2" type="ORF">CC78DRAFT_518029</name>
</gene>
<dbReference type="InterPro" id="IPR010730">
    <property type="entry name" value="HET"/>
</dbReference>
<accession>A0A9P4K802</accession>
<dbReference type="PANTHER" id="PTHR24148:SF64">
    <property type="entry name" value="HETEROKARYON INCOMPATIBILITY DOMAIN-CONTAINING PROTEIN"/>
    <property type="match status" value="1"/>
</dbReference>
<comment type="caution">
    <text evidence="2">The sequence shown here is derived from an EMBL/GenBank/DDBJ whole genome shotgun (WGS) entry which is preliminary data.</text>
</comment>
<evidence type="ECO:0000259" key="1">
    <source>
        <dbReference type="Pfam" id="PF06985"/>
    </source>
</evidence>
<protein>
    <submittedName>
        <fullName evidence="2">HET-domain-containing protein</fullName>
    </submittedName>
</protein>
<name>A0A9P4K802_9PLEO</name>
<proteinExistence type="predicted"/>
<organism evidence="2 3">
    <name type="scientific">Lojkania enalia</name>
    <dbReference type="NCBI Taxonomy" id="147567"/>
    <lineage>
        <taxon>Eukaryota</taxon>
        <taxon>Fungi</taxon>
        <taxon>Dikarya</taxon>
        <taxon>Ascomycota</taxon>
        <taxon>Pezizomycotina</taxon>
        <taxon>Dothideomycetes</taxon>
        <taxon>Pleosporomycetidae</taxon>
        <taxon>Pleosporales</taxon>
        <taxon>Pleosporales incertae sedis</taxon>
        <taxon>Lojkania</taxon>
    </lineage>
</organism>
<dbReference type="AlphaFoldDB" id="A0A9P4K802"/>